<dbReference type="InterPro" id="IPR029058">
    <property type="entry name" value="AB_hydrolase_fold"/>
</dbReference>
<dbReference type="AlphaFoldDB" id="A0A1I7NTN7"/>
<dbReference type="InterPro" id="IPR050471">
    <property type="entry name" value="AB_hydrolase"/>
</dbReference>
<keyword evidence="3" id="KW-1185">Reference proteome</keyword>
<dbReference type="Pfam" id="PF12697">
    <property type="entry name" value="Abhydrolase_6"/>
    <property type="match status" value="1"/>
</dbReference>
<accession>A0A1I7NTN7</accession>
<dbReference type="Gene3D" id="3.40.50.1820">
    <property type="entry name" value="alpha/beta hydrolase"/>
    <property type="match status" value="1"/>
</dbReference>
<name>A0A1I7NTN7_9HYPH</name>
<dbReference type="Proteomes" id="UP000199074">
    <property type="component" value="Unassembled WGS sequence"/>
</dbReference>
<feature type="domain" description="AB hydrolase-1" evidence="1">
    <location>
        <begin position="23"/>
        <end position="226"/>
    </location>
</feature>
<evidence type="ECO:0000313" key="3">
    <source>
        <dbReference type="Proteomes" id="UP000199074"/>
    </source>
</evidence>
<dbReference type="PANTHER" id="PTHR43433">
    <property type="entry name" value="HYDROLASE, ALPHA/BETA FOLD FAMILY PROTEIN"/>
    <property type="match status" value="1"/>
</dbReference>
<dbReference type="SUPFAM" id="SSF53474">
    <property type="entry name" value="alpha/beta-Hydrolases"/>
    <property type="match status" value="1"/>
</dbReference>
<evidence type="ECO:0000313" key="2">
    <source>
        <dbReference type="EMBL" id="SFV38037.1"/>
    </source>
</evidence>
<organism evidence="2 3">
    <name type="scientific">Devosia crocina</name>
    <dbReference type="NCBI Taxonomy" id="429728"/>
    <lineage>
        <taxon>Bacteria</taxon>
        <taxon>Pseudomonadati</taxon>
        <taxon>Pseudomonadota</taxon>
        <taxon>Alphaproteobacteria</taxon>
        <taxon>Hyphomicrobiales</taxon>
        <taxon>Devosiaceae</taxon>
        <taxon>Devosia</taxon>
    </lineage>
</organism>
<dbReference type="PANTHER" id="PTHR43433:SF5">
    <property type="entry name" value="AB HYDROLASE-1 DOMAIN-CONTAINING PROTEIN"/>
    <property type="match status" value="1"/>
</dbReference>
<dbReference type="RefSeq" id="WP_210186449.1">
    <property type="nucleotide sequence ID" value="NZ_FPCK01000003.1"/>
</dbReference>
<gene>
    <name evidence="2" type="ORF">SAMN05216456_3228</name>
</gene>
<evidence type="ECO:0000259" key="1">
    <source>
        <dbReference type="Pfam" id="PF12697"/>
    </source>
</evidence>
<sequence length="271" mass="29307">MAEITSKDGTKIGFEVAGSGPLIVLVSGATQYRAIDQTITPALVRQLATHYRVLTYDRRGRGESTDTWPYTVAREVEDLAGLIDAMGGEAFVFGMSSGAVLALEAAAAMPRKIKALALYEPPIDPDKSGANYRSDHAQMAELASQGQAEEMMSAFLLGVGMPEASLAGFKQSESWPLFASVGLTIEHDYRLLADARAHDTPPVHWQNAIMPVLVLDGDRSYPFIARGADWVASCLHNGQRVTLADQSHDYDPNVLAPVLSVFFQMGTVEVH</sequence>
<protein>
    <submittedName>
        <fullName evidence="2">Pimeloyl-ACP methyl ester carboxylesterase</fullName>
    </submittedName>
</protein>
<dbReference type="EMBL" id="FPCK01000003">
    <property type="protein sequence ID" value="SFV38037.1"/>
    <property type="molecule type" value="Genomic_DNA"/>
</dbReference>
<reference evidence="2 3" key="1">
    <citation type="submission" date="2016-10" db="EMBL/GenBank/DDBJ databases">
        <authorList>
            <person name="de Groot N.N."/>
        </authorList>
    </citation>
    <scope>NUCLEOTIDE SEQUENCE [LARGE SCALE GENOMIC DNA]</scope>
    <source>
        <strain evidence="2 3">IPL20</strain>
    </source>
</reference>
<proteinExistence type="predicted"/>
<dbReference type="InterPro" id="IPR000073">
    <property type="entry name" value="AB_hydrolase_1"/>
</dbReference>
<dbReference type="STRING" id="429728.SAMN05216456_3228"/>